<dbReference type="PANTHER" id="PTHR38109">
    <property type="entry name" value="PROTEIN YCGL"/>
    <property type="match status" value="1"/>
</dbReference>
<evidence type="ECO:0000259" key="2">
    <source>
        <dbReference type="PROSITE" id="PS51648"/>
    </source>
</evidence>
<dbReference type="HAMAP" id="MF_01866">
    <property type="entry name" value="UPF0745"/>
    <property type="match status" value="1"/>
</dbReference>
<organism evidence="3">
    <name type="scientific">Salinispirillum sp. LH 10-3-1</name>
    <dbReference type="NCBI Taxonomy" id="2952525"/>
    <lineage>
        <taxon>Bacteria</taxon>
        <taxon>Pseudomonadati</taxon>
        <taxon>Pseudomonadota</taxon>
        <taxon>Gammaproteobacteria</taxon>
        <taxon>Oceanospirillales</taxon>
        <taxon>Saccharospirillaceae</taxon>
        <taxon>Salinispirillum</taxon>
    </lineage>
</organism>
<name>A0AB38YK42_9GAMM</name>
<dbReference type="Gene3D" id="3.10.510.20">
    <property type="entry name" value="YcgL domain"/>
    <property type="match status" value="1"/>
</dbReference>
<dbReference type="Pfam" id="PF05166">
    <property type="entry name" value="YcgL"/>
    <property type="match status" value="1"/>
</dbReference>
<dbReference type="PROSITE" id="PS51648">
    <property type="entry name" value="YCGL"/>
    <property type="match status" value="1"/>
</dbReference>
<evidence type="ECO:0000313" key="3">
    <source>
        <dbReference type="EMBL" id="WLD59533.1"/>
    </source>
</evidence>
<reference evidence="3" key="1">
    <citation type="submission" date="2022-07" db="EMBL/GenBank/DDBJ databases">
        <title>Complete genome sequence of Salinispirillum sp. LH10-3-1 capable of multiple carbohydrate inversion isolated from a soda lake.</title>
        <authorList>
            <person name="Liu J."/>
            <person name="Zhai Y."/>
            <person name="Zhang H."/>
            <person name="Yang H."/>
            <person name="Qu J."/>
            <person name="Li J."/>
        </authorList>
    </citation>
    <scope>NUCLEOTIDE SEQUENCE</scope>
    <source>
        <strain evidence="3">LH 10-3-1</strain>
    </source>
</reference>
<dbReference type="SUPFAM" id="SSF160191">
    <property type="entry name" value="YcgL-like"/>
    <property type="match status" value="1"/>
</dbReference>
<protein>
    <recommendedName>
        <fullName evidence="1">YcgL domain-containing protein NFC81_07070</fullName>
    </recommendedName>
</protein>
<dbReference type="InterPro" id="IPR027354">
    <property type="entry name" value="YcgL_dom"/>
</dbReference>
<dbReference type="RefSeq" id="WP_304996825.1">
    <property type="nucleotide sequence ID" value="NZ_CP101717.1"/>
</dbReference>
<gene>
    <name evidence="3" type="ORF">NFC81_07070</name>
</gene>
<sequence length="98" mass="11428">MTKQMISIYKSSKRDETYVYVLRKDALTRVPEELLELFGKPIKVTDMLLTPERKLARAKAETVLLALDEQGFYLQMPPPKEPYLLDLYRDTSGRYEGL</sequence>
<dbReference type="PANTHER" id="PTHR38109:SF1">
    <property type="entry name" value="PROTEIN YCGL"/>
    <property type="match status" value="1"/>
</dbReference>
<dbReference type="EMBL" id="CP101717">
    <property type="protein sequence ID" value="WLD59533.1"/>
    <property type="molecule type" value="Genomic_DNA"/>
</dbReference>
<evidence type="ECO:0000256" key="1">
    <source>
        <dbReference type="HAMAP-Rule" id="MF_01866"/>
    </source>
</evidence>
<dbReference type="AlphaFoldDB" id="A0AB38YK42"/>
<proteinExistence type="inferred from homology"/>
<feature type="domain" description="YcgL" evidence="2">
    <location>
        <begin position="4"/>
        <end position="88"/>
    </location>
</feature>
<dbReference type="InterPro" id="IPR038068">
    <property type="entry name" value="YcgL-like_sf"/>
</dbReference>
<accession>A0AB38YK42</accession>